<evidence type="ECO:0000313" key="1">
    <source>
        <dbReference type="EMBL" id="OQP62718.1"/>
    </source>
</evidence>
<proteinExistence type="predicted"/>
<evidence type="ECO:0000313" key="2">
    <source>
        <dbReference type="Proteomes" id="UP000192796"/>
    </source>
</evidence>
<dbReference type="AlphaFoldDB" id="A0A1V9FWQ4"/>
<comment type="caution">
    <text evidence="1">The sequence shown here is derived from an EMBL/GenBank/DDBJ whole genome shotgun (WGS) entry which is preliminary data.</text>
</comment>
<accession>A0A1V9FWQ4</accession>
<gene>
    <name evidence="1" type="ORF">A3860_27295</name>
</gene>
<dbReference type="EMBL" id="LVYD01000049">
    <property type="protein sequence ID" value="OQP62718.1"/>
    <property type="molecule type" value="Genomic_DNA"/>
</dbReference>
<dbReference type="Proteomes" id="UP000192796">
    <property type="component" value="Unassembled WGS sequence"/>
</dbReference>
<keyword evidence="2" id="KW-1185">Reference proteome</keyword>
<protein>
    <submittedName>
        <fullName evidence="1">Uncharacterized protein</fullName>
    </submittedName>
</protein>
<reference evidence="1 2" key="1">
    <citation type="submission" date="2016-03" db="EMBL/GenBank/DDBJ databases">
        <title>Niastella vici sp. nov., isolated from farmland soil.</title>
        <authorList>
            <person name="Chen L."/>
            <person name="Wang D."/>
            <person name="Yang S."/>
            <person name="Wang G."/>
        </authorList>
    </citation>
    <scope>NUCLEOTIDE SEQUENCE [LARGE SCALE GENOMIC DNA]</scope>
    <source>
        <strain evidence="1 2">DJ57</strain>
    </source>
</reference>
<organism evidence="1 2">
    <name type="scientific">Niastella vici</name>
    <dbReference type="NCBI Taxonomy" id="1703345"/>
    <lineage>
        <taxon>Bacteria</taxon>
        <taxon>Pseudomonadati</taxon>
        <taxon>Bacteroidota</taxon>
        <taxon>Chitinophagia</taxon>
        <taxon>Chitinophagales</taxon>
        <taxon>Chitinophagaceae</taxon>
        <taxon>Niastella</taxon>
    </lineage>
</organism>
<name>A0A1V9FWQ4_9BACT</name>
<sequence>MGKNRGKRLKIKTVLGFSGFCGRGFGGVLQGWGKAVTKKVRCNKFIAYDPGRKAGVKGTMYNKKAAPANTGAASIMVKVVNSF</sequence>